<organism evidence="5 6">
    <name type="scientific">Vibrio mangrovi</name>
    <dbReference type="NCBI Taxonomy" id="474394"/>
    <lineage>
        <taxon>Bacteria</taxon>
        <taxon>Pseudomonadati</taxon>
        <taxon>Pseudomonadota</taxon>
        <taxon>Gammaproteobacteria</taxon>
        <taxon>Vibrionales</taxon>
        <taxon>Vibrionaceae</taxon>
        <taxon>Vibrio</taxon>
    </lineage>
</organism>
<proteinExistence type="predicted"/>
<evidence type="ECO:0000256" key="1">
    <source>
        <dbReference type="SAM" id="Coils"/>
    </source>
</evidence>
<keyword evidence="3" id="KW-0472">Membrane</keyword>
<dbReference type="OrthoDB" id="5869691at2"/>
<keyword evidence="3" id="KW-1133">Transmembrane helix</keyword>
<dbReference type="Proteomes" id="UP000196125">
    <property type="component" value="Unassembled WGS sequence"/>
</dbReference>
<name>A0A1Y6IX39_9VIBR</name>
<dbReference type="EMBL" id="JAWRCO010000001">
    <property type="protein sequence ID" value="MDW6002738.1"/>
    <property type="molecule type" value="Genomic_DNA"/>
</dbReference>
<reference evidence="4 7" key="2">
    <citation type="submission" date="2023-11" db="EMBL/GenBank/DDBJ databases">
        <title>Plant-associative lifestyle of Vibrio porteresiae and its evolutionary dynamics.</title>
        <authorList>
            <person name="Rameshkumar N."/>
            <person name="Kirti K."/>
        </authorList>
    </citation>
    <scope>NUCLEOTIDE SEQUENCE [LARGE SCALE GENOMIC DNA]</scope>
    <source>
        <strain evidence="4 7">MSSRF38</strain>
    </source>
</reference>
<keyword evidence="1" id="KW-0175">Coiled coil</keyword>
<reference evidence="5 6" key="1">
    <citation type="submission" date="2017-05" db="EMBL/GenBank/DDBJ databases">
        <authorList>
            <person name="Song R."/>
            <person name="Chenine A.L."/>
            <person name="Ruprecht R.M."/>
        </authorList>
    </citation>
    <scope>NUCLEOTIDE SEQUENCE [LARGE SCALE GENOMIC DNA]</scope>
    <source>
        <strain evidence="5 6">CECT 7927</strain>
    </source>
</reference>
<evidence type="ECO:0000313" key="4">
    <source>
        <dbReference type="EMBL" id="MDW6002738.1"/>
    </source>
</evidence>
<accession>A0A1Y6IX39</accession>
<feature type="region of interest" description="Disordered" evidence="2">
    <location>
        <begin position="181"/>
        <end position="200"/>
    </location>
</feature>
<dbReference type="AlphaFoldDB" id="A0A1Y6IX39"/>
<evidence type="ECO:0000256" key="2">
    <source>
        <dbReference type="SAM" id="MobiDB-lite"/>
    </source>
</evidence>
<feature type="transmembrane region" description="Helical" evidence="3">
    <location>
        <begin position="20"/>
        <end position="38"/>
    </location>
</feature>
<feature type="coiled-coil region" evidence="1">
    <location>
        <begin position="45"/>
        <end position="72"/>
    </location>
</feature>
<evidence type="ECO:0000256" key="3">
    <source>
        <dbReference type="SAM" id="Phobius"/>
    </source>
</evidence>
<keyword evidence="3" id="KW-0812">Transmembrane</keyword>
<dbReference type="Proteomes" id="UP001283366">
    <property type="component" value="Unassembled WGS sequence"/>
</dbReference>
<evidence type="ECO:0000313" key="6">
    <source>
        <dbReference type="Proteomes" id="UP000196125"/>
    </source>
</evidence>
<dbReference type="EMBL" id="FXXI01000009">
    <property type="protein sequence ID" value="SMS02229.1"/>
    <property type="molecule type" value="Genomic_DNA"/>
</dbReference>
<evidence type="ECO:0008006" key="8">
    <source>
        <dbReference type="Google" id="ProtNLM"/>
    </source>
</evidence>
<evidence type="ECO:0000313" key="7">
    <source>
        <dbReference type="Proteomes" id="UP001283366"/>
    </source>
</evidence>
<dbReference type="RefSeq" id="WP_087482257.1">
    <property type="nucleotide sequence ID" value="NZ_AP024883.1"/>
</dbReference>
<protein>
    <recommendedName>
        <fullName evidence="8">Pilus assembly protein, PilO</fullName>
    </recommendedName>
</protein>
<gene>
    <name evidence="4" type="ORF">SBX37_07690</name>
    <name evidence="5" type="ORF">VIM7927_03547</name>
</gene>
<sequence>MTSDALWRLILHASPLQQGGLIIVLVITLSGASYPLFWHGRYEVLQQYQIRLNELAQQQEAFRQQIHHFREQEDDWHALRQKLVQKMSEVIGEHDSSAWVKRIEQLAEHNHVRIRHFVWKKPTRQFGNMADIFEIRLSGVFPDIRNFIGAIEQQTPQVIFQPVIWKRISFKQNRIEVSATGYIPGKPQDQNKGTDDHESK</sequence>
<evidence type="ECO:0000313" key="5">
    <source>
        <dbReference type="EMBL" id="SMS02229.1"/>
    </source>
</evidence>
<keyword evidence="7" id="KW-1185">Reference proteome</keyword>